<proteinExistence type="predicted"/>
<dbReference type="RefSeq" id="WP_086676818.1">
    <property type="nucleotide sequence ID" value="NZ_FNUJ01000021.1"/>
</dbReference>
<keyword evidence="1" id="KW-0175">Coiled coil</keyword>
<organism evidence="2 3">
    <name type="scientific">Amycolatopsis pretoriensis</name>
    <dbReference type="NCBI Taxonomy" id="218821"/>
    <lineage>
        <taxon>Bacteria</taxon>
        <taxon>Bacillati</taxon>
        <taxon>Actinomycetota</taxon>
        <taxon>Actinomycetes</taxon>
        <taxon>Pseudonocardiales</taxon>
        <taxon>Pseudonocardiaceae</taxon>
        <taxon>Amycolatopsis</taxon>
    </lineage>
</organism>
<dbReference type="EMBL" id="FNUJ01000021">
    <property type="protein sequence ID" value="SEF38412.1"/>
    <property type="molecule type" value="Genomic_DNA"/>
</dbReference>
<gene>
    <name evidence="2" type="ORF">SAMN05421837_12143</name>
</gene>
<name>A0A1H5RJ72_9PSEU</name>
<reference evidence="3" key="1">
    <citation type="submission" date="2016-10" db="EMBL/GenBank/DDBJ databases">
        <authorList>
            <person name="Varghese N."/>
            <person name="Submissions S."/>
        </authorList>
    </citation>
    <scope>NUCLEOTIDE SEQUENCE [LARGE SCALE GENOMIC DNA]</scope>
    <source>
        <strain evidence="3">DSM 44654</strain>
    </source>
</reference>
<evidence type="ECO:0000313" key="2">
    <source>
        <dbReference type="EMBL" id="SEF38412.1"/>
    </source>
</evidence>
<sequence length="265" mass="29424">MTEPLEDLERRIETLRSEVRRAAISGDRAQARTLRAELRRAEEAWDETLAALTAPEPEPEPPDLHEPLLPVRDQVHRALTLLNAPAAPKLIVAAHEAFFGGGMSSPRLTSLRRDEERSFRSSPHARPYYLCNALTADRLVPARGLLAVSTWPLARRMIGPLSARVDFLTGAIGLADQVSRMTEPTLPARNLLWRFATNIPGAAESFDSMRPGRIADAARAELDIHEDADNADRETAATRARRQLDETQQLFGSTLKVLSRTKTND</sequence>
<feature type="coiled-coil region" evidence="1">
    <location>
        <begin position="5"/>
        <end position="44"/>
    </location>
</feature>
<evidence type="ECO:0000256" key="1">
    <source>
        <dbReference type="SAM" id="Coils"/>
    </source>
</evidence>
<protein>
    <submittedName>
        <fullName evidence="2">Uncharacterized protein</fullName>
    </submittedName>
</protein>
<dbReference type="Proteomes" id="UP000198878">
    <property type="component" value="Unassembled WGS sequence"/>
</dbReference>
<evidence type="ECO:0000313" key="3">
    <source>
        <dbReference type="Proteomes" id="UP000198878"/>
    </source>
</evidence>
<accession>A0A1H5RJ72</accession>
<keyword evidence="3" id="KW-1185">Reference proteome</keyword>
<dbReference type="AlphaFoldDB" id="A0A1H5RJ72"/>
<dbReference type="STRING" id="218821.SAMN05421837_12143"/>
<dbReference type="OrthoDB" id="8443433at2"/>